<dbReference type="EMBL" id="LAZR01032271">
    <property type="protein sequence ID" value="KKL51383.1"/>
    <property type="molecule type" value="Genomic_DNA"/>
</dbReference>
<evidence type="ECO:0008006" key="2">
    <source>
        <dbReference type="Google" id="ProtNLM"/>
    </source>
</evidence>
<accession>A0A0F9CPV2</accession>
<organism evidence="1">
    <name type="scientific">marine sediment metagenome</name>
    <dbReference type="NCBI Taxonomy" id="412755"/>
    <lineage>
        <taxon>unclassified sequences</taxon>
        <taxon>metagenomes</taxon>
        <taxon>ecological metagenomes</taxon>
    </lineage>
</organism>
<dbReference type="Gene3D" id="3.40.50.300">
    <property type="entry name" value="P-loop containing nucleotide triphosphate hydrolases"/>
    <property type="match status" value="1"/>
</dbReference>
<gene>
    <name evidence="1" type="ORF">LCGC14_2296030</name>
</gene>
<feature type="non-terminal residue" evidence="1">
    <location>
        <position position="408"/>
    </location>
</feature>
<dbReference type="AlphaFoldDB" id="A0A0F9CPV2"/>
<dbReference type="PANTHER" id="PTHR34301:SF8">
    <property type="entry name" value="ATPASE DOMAIN-CONTAINING PROTEIN"/>
    <property type="match status" value="1"/>
</dbReference>
<dbReference type="SUPFAM" id="SSF52540">
    <property type="entry name" value="P-loop containing nucleoside triphosphate hydrolases"/>
    <property type="match status" value="1"/>
</dbReference>
<sequence>MGKLKQAVGKWVCGDEFWDREADVELFIERVEAGGHLLLVAQRRMGKTSLMREVARRLQDSYICLFVDLQKAKGGPDAVVELGLAVHPHKSLWQKARGALGSACTKALDRIEKIGGDEIAVTLRAGVTAGDWASKADRLLATIAAAGTPVLLLLDEVPIMVNRLLRGRDGAVTAEGKRLADEFLSWLRQNSIRHQGTIRMVLSGSIGLEPVLHQAGLSATINTFEPFELRPWDESVARGCLQALANQYNLELDEEVAVEMVDRLGCCIPHHVQLFFAQLRYRCVRAGRDRPVLADVEAAYEEDMLGSRGHAELTHYEERLRLVLGAEEFPLALEMLTEASVTGRLTREALEALQGRYALGEEPASEAEKRILWILEHDGYLRPDEEGYAFVSTLLRDWWRRRHGSNYT</sequence>
<proteinExistence type="predicted"/>
<name>A0A0F9CPV2_9ZZZZ</name>
<reference evidence="1" key="1">
    <citation type="journal article" date="2015" name="Nature">
        <title>Complex archaea that bridge the gap between prokaryotes and eukaryotes.</title>
        <authorList>
            <person name="Spang A."/>
            <person name="Saw J.H."/>
            <person name="Jorgensen S.L."/>
            <person name="Zaremba-Niedzwiedzka K."/>
            <person name="Martijn J."/>
            <person name="Lind A.E."/>
            <person name="van Eijk R."/>
            <person name="Schleper C."/>
            <person name="Guy L."/>
            <person name="Ettema T.J."/>
        </authorList>
    </citation>
    <scope>NUCLEOTIDE SEQUENCE</scope>
</reference>
<dbReference type="PANTHER" id="PTHR34301">
    <property type="entry name" value="DNA-BINDING PROTEIN-RELATED"/>
    <property type="match status" value="1"/>
</dbReference>
<dbReference type="InterPro" id="IPR027417">
    <property type="entry name" value="P-loop_NTPase"/>
</dbReference>
<evidence type="ECO:0000313" key="1">
    <source>
        <dbReference type="EMBL" id="KKL51383.1"/>
    </source>
</evidence>
<comment type="caution">
    <text evidence="1">The sequence shown here is derived from an EMBL/GenBank/DDBJ whole genome shotgun (WGS) entry which is preliminary data.</text>
</comment>
<protein>
    <recommendedName>
        <fullName evidence="2">AAA+ ATPase domain-containing protein</fullName>
    </recommendedName>
</protein>